<dbReference type="InterPro" id="IPR044730">
    <property type="entry name" value="RNase_H-like_dom_plant"/>
</dbReference>
<evidence type="ECO:0008006" key="4">
    <source>
        <dbReference type="Google" id="ProtNLM"/>
    </source>
</evidence>
<sequence>MEELVHDDKFVMPASAWQVVEGVFKGDNGEWICGFSKGGSCSAYVAELRGVFEGLKLARLVVTVKWKVQVHHTFREVNACAYAMANMACESDFFLILHEQCFAQIRSLYLADFVGISTLRFVKRQLFSLGLQPSCYPKKNKKLCNGCIVFETLVRDALMVPLMKRRKNEIRYIH</sequence>
<evidence type="ECO:0000313" key="3">
    <source>
        <dbReference type="Proteomes" id="UP000002051"/>
    </source>
</evidence>
<name>G7L3R2_MEDTR</name>
<organism evidence="1 3">
    <name type="scientific">Medicago truncatula</name>
    <name type="common">Barrel medic</name>
    <name type="synonym">Medicago tribuloides</name>
    <dbReference type="NCBI Taxonomy" id="3880"/>
    <lineage>
        <taxon>Eukaryota</taxon>
        <taxon>Viridiplantae</taxon>
        <taxon>Streptophyta</taxon>
        <taxon>Embryophyta</taxon>
        <taxon>Tracheophyta</taxon>
        <taxon>Spermatophyta</taxon>
        <taxon>Magnoliopsida</taxon>
        <taxon>eudicotyledons</taxon>
        <taxon>Gunneridae</taxon>
        <taxon>Pentapetalae</taxon>
        <taxon>rosids</taxon>
        <taxon>fabids</taxon>
        <taxon>Fabales</taxon>
        <taxon>Fabaceae</taxon>
        <taxon>Papilionoideae</taxon>
        <taxon>50 kb inversion clade</taxon>
        <taxon>NPAAA clade</taxon>
        <taxon>Hologalegina</taxon>
        <taxon>IRL clade</taxon>
        <taxon>Trifolieae</taxon>
        <taxon>Medicago</taxon>
    </lineage>
</organism>
<dbReference type="HOGENOM" id="CLU_1542377_0_0_1"/>
<accession>G7L3R2</accession>
<dbReference type="InterPro" id="IPR053151">
    <property type="entry name" value="RNase_H-like"/>
</dbReference>
<protein>
    <recommendedName>
        <fullName evidence="4">RNase H type-1 domain-containing protein</fullName>
    </recommendedName>
</protein>
<gene>
    <name evidence="1" type="ordered locus">MTR_7g088060</name>
</gene>
<dbReference type="PANTHER" id="PTHR47723">
    <property type="entry name" value="OS05G0353850 PROTEIN"/>
    <property type="match status" value="1"/>
</dbReference>
<dbReference type="CDD" id="cd06222">
    <property type="entry name" value="RNase_H_like"/>
    <property type="match status" value="1"/>
</dbReference>
<dbReference type="Proteomes" id="UP000002051">
    <property type="component" value="Unassembled WGS sequence"/>
</dbReference>
<dbReference type="EMBL" id="CM001223">
    <property type="protein sequence ID" value="AES81046.1"/>
    <property type="molecule type" value="Genomic_DNA"/>
</dbReference>
<dbReference type="AlphaFoldDB" id="G7L3R2"/>
<reference evidence="1 3" key="1">
    <citation type="journal article" date="2011" name="Nature">
        <title>The Medicago genome provides insight into the evolution of rhizobial symbioses.</title>
        <authorList>
            <person name="Young N.D."/>
            <person name="Debelle F."/>
            <person name="Oldroyd G.E."/>
            <person name="Geurts R."/>
            <person name="Cannon S.B."/>
            <person name="Udvardi M.K."/>
            <person name="Benedito V.A."/>
            <person name="Mayer K.F."/>
            <person name="Gouzy J."/>
            <person name="Schoof H."/>
            <person name="Van de Peer Y."/>
            <person name="Proost S."/>
            <person name="Cook D.R."/>
            <person name="Meyers B.C."/>
            <person name="Spannagl M."/>
            <person name="Cheung F."/>
            <person name="De Mita S."/>
            <person name="Krishnakumar V."/>
            <person name="Gundlach H."/>
            <person name="Zhou S."/>
            <person name="Mudge J."/>
            <person name="Bharti A.K."/>
            <person name="Murray J.D."/>
            <person name="Naoumkina M.A."/>
            <person name="Rosen B."/>
            <person name="Silverstein K.A."/>
            <person name="Tang H."/>
            <person name="Rombauts S."/>
            <person name="Zhao P.X."/>
            <person name="Zhou P."/>
            <person name="Barbe V."/>
            <person name="Bardou P."/>
            <person name="Bechner M."/>
            <person name="Bellec A."/>
            <person name="Berger A."/>
            <person name="Berges H."/>
            <person name="Bidwell S."/>
            <person name="Bisseling T."/>
            <person name="Choisne N."/>
            <person name="Couloux A."/>
            <person name="Denny R."/>
            <person name="Deshpande S."/>
            <person name="Dai X."/>
            <person name="Doyle J.J."/>
            <person name="Dudez A.M."/>
            <person name="Farmer A.D."/>
            <person name="Fouteau S."/>
            <person name="Franken C."/>
            <person name="Gibelin C."/>
            <person name="Gish J."/>
            <person name="Goldstein S."/>
            <person name="Gonzalez A.J."/>
            <person name="Green P.J."/>
            <person name="Hallab A."/>
            <person name="Hartog M."/>
            <person name="Hua A."/>
            <person name="Humphray S.J."/>
            <person name="Jeong D.H."/>
            <person name="Jing Y."/>
            <person name="Jocker A."/>
            <person name="Kenton S.M."/>
            <person name="Kim D.J."/>
            <person name="Klee K."/>
            <person name="Lai H."/>
            <person name="Lang C."/>
            <person name="Lin S."/>
            <person name="Macmil S.L."/>
            <person name="Magdelenat G."/>
            <person name="Matthews L."/>
            <person name="McCorrison J."/>
            <person name="Monaghan E.L."/>
            <person name="Mun J.H."/>
            <person name="Najar F.Z."/>
            <person name="Nicholson C."/>
            <person name="Noirot C."/>
            <person name="O'Bleness M."/>
            <person name="Paule C.R."/>
            <person name="Poulain J."/>
            <person name="Prion F."/>
            <person name="Qin B."/>
            <person name="Qu C."/>
            <person name="Retzel E.F."/>
            <person name="Riddle C."/>
            <person name="Sallet E."/>
            <person name="Samain S."/>
            <person name="Samson N."/>
            <person name="Sanders I."/>
            <person name="Saurat O."/>
            <person name="Scarpelli C."/>
            <person name="Schiex T."/>
            <person name="Segurens B."/>
            <person name="Severin A.J."/>
            <person name="Sherrier D.J."/>
            <person name="Shi R."/>
            <person name="Sims S."/>
            <person name="Singer S.R."/>
            <person name="Sinharoy S."/>
            <person name="Sterck L."/>
            <person name="Viollet A."/>
            <person name="Wang B.B."/>
            <person name="Wang K."/>
            <person name="Wang M."/>
            <person name="Wang X."/>
            <person name="Warfsmann J."/>
            <person name="Weissenbach J."/>
            <person name="White D.D."/>
            <person name="White J.D."/>
            <person name="Wiley G.B."/>
            <person name="Wincker P."/>
            <person name="Xing Y."/>
            <person name="Yang L."/>
            <person name="Yao Z."/>
            <person name="Ying F."/>
            <person name="Zhai J."/>
            <person name="Zhou L."/>
            <person name="Zuber A."/>
            <person name="Denarie J."/>
            <person name="Dixon R.A."/>
            <person name="May G.D."/>
            <person name="Schwartz D.C."/>
            <person name="Rogers J."/>
            <person name="Quetier F."/>
            <person name="Town C.D."/>
            <person name="Roe B.A."/>
        </authorList>
    </citation>
    <scope>NUCLEOTIDE SEQUENCE [LARGE SCALE GENOMIC DNA]</scope>
    <source>
        <strain evidence="1">A17</strain>
        <strain evidence="2 3">cv. Jemalong A17</strain>
    </source>
</reference>
<evidence type="ECO:0000313" key="2">
    <source>
        <dbReference type="EnsemblPlants" id="AES81046"/>
    </source>
</evidence>
<keyword evidence="3" id="KW-1185">Reference proteome</keyword>
<reference evidence="1 3" key="2">
    <citation type="journal article" date="2014" name="BMC Genomics">
        <title>An improved genome release (version Mt4.0) for the model legume Medicago truncatula.</title>
        <authorList>
            <person name="Tang H."/>
            <person name="Krishnakumar V."/>
            <person name="Bidwell S."/>
            <person name="Rosen B."/>
            <person name="Chan A."/>
            <person name="Zhou S."/>
            <person name="Gentzbittel L."/>
            <person name="Childs K.L."/>
            <person name="Yandell M."/>
            <person name="Gundlach H."/>
            <person name="Mayer K.F."/>
            <person name="Schwartz D.C."/>
            <person name="Town C.D."/>
        </authorList>
    </citation>
    <scope>GENOME REANNOTATION</scope>
    <source>
        <strain evidence="2 3">cv. Jemalong A17</strain>
    </source>
</reference>
<evidence type="ECO:0000313" key="1">
    <source>
        <dbReference type="EMBL" id="AES81046.1"/>
    </source>
</evidence>
<dbReference type="PANTHER" id="PTHR47723:SF13">
    <property type="entry name" value="PUTATIVE-RELATED"/>
    <property type="match status" value="1"/>
</dbReference>
<proteinExistence type="predicted"/>
<reference evidence="2" key="3">
    <citation type="submission" date="2015-04" db="UniProtKB">
        <authorList>
            <consortium name="EnsemblPlants"/>
        </authorList>
    </citation>
    <scope>IDENTIFICATION</scope>
    <source>
        <strain evidence="2">cv. Jemalong A17</strain>
    </source>
</reference>
<dbReference type="EnsemblPlants" id="AES81046">
    <property type="protein sequence ID" value="AES81046"/>
    <property type="gene ID" value="MTR_7g088060"/>
</dbReference>
<dbReference type="PaxDb" id="3880-AES81046"/>